<protein>
    <recommendedName>
        <fullName evidence="5">Peptidyl-prolyl cis-trans isomerase</fullName>
        <ecNumber evidence="5">5.2.1.8</ecNumber>
    </recommendedName>
</protein>
<dbReference type="PROSITE" id="PS50059">
    <property type="entry name" value="FKBP_PPIASE"/>
    <property type="match status" value="2"/>
</dbReference>
<keyword evidence="4 5" id="KW-0413">Isomerase</keyword>
<reference evidence="6 7" key="1">
    <citation type="submission" date="2020-12" db="EMBL/GenBank/DDBJ databases">
        <title>HMF7856_wgs.fasta genome submission.</title>
        <authorList>
            <person name="Kang H."/>
            <person name="Kim H."/>
            <person name="Joh K."/>
        </authorList>
    </citation>
    <scope>NUCLEOTIDE SEQUENCE [LARGE SCALE GENOMIC DNA]</scope>
    <source>
        <strain evidence="6 7">HMF7856</strain>
    </source>
</reference>
<evidence type="ECO:0000256" key="5">
    <source>
        <dbReference type="RuleBase" id="RU003915"/>
    </source>
</evidence>
<evidence type="ECO:0000313" key="7">
    <source>
        <dbReference type="Proteomes" id="UP000429232"/>
    </source>
</evidence>
<sequence length="312" mass="33878">MKQAFSTFLIIATIGLMAGGLTSCRKDTENIDIKTYDQQQIQAYISSHNLTGYTRDLTGGDTTGIYYKITKQGTGTALDYPDLVFYVYTATSLDGKYTLSDTAVNHAYNYVGHLTPPGLQLAIKNLLKYRGTQAHVIIPSRLAYGATGQGTGSTRLPGNESLDYYINMVDPSQQAAYDDLVIRNYMTTNGLSGFTKTASGLYYKITQQGTGKSVPTPNSTIGVQFNGRLMNGVIFDYYTASDSSASPRDYAEIPKGWQEGFKNVTKGTNLSLIIPSALGYGLTPSSPYGFSVSSPGPNSCLYYDFTIESITN</sequence>
<organism evidence="6 7">
    <name type="scientific">Mucilaginibacter ginkgonis</name>
    <dbReference type="NCBI Taxonomy" id="2682091"/>
    <lineage>
        <taxon>Bacteria</taxon>
        <taxon>Pseudomonadati</taxon>
        <taxon>Bacteroidota</taxon>
        <taxon>Sphingobacteriia</taxon>
        <taxon>Sphingobacteriales</taxon>
        <taxon>Sphingobacteriaceae</taxon>
        <taxon>Mucilaginibacter</taxon>
    </lineage>
</organism>
<dbReference type="GO" id="GO:0003755">
    <property type="term" value="F:peptidyl-prolyl cis-trans isomerase activity"/>
    <property type="evidence" value="ECO:0007669"/>
    <property type="project" value="UniProtKB-UniRule"/>
</dbReference>
<dbReference type="AlphaFoldDB" id="A0A6I4IMU0"/>
<dbReference type="PANTHER" id="PTHR46046">
    <property type="entry name" value="PEPTIDYLPROLYL ISOMERASE"/>
    <property type="match status" value="1"/>
</dbReference>
<accession>A0A6I4IMU0</accession>
<dbReference type="EMBL" id="CP066775">
    <property type="protein sequence ID" value="QQL50095.1"/>
    <property type="molecule type" value="Genomic_DNA"/>
</dbReference>
<dbReference type="InterPro" id="IPR051989">
    <property type="entry name" value="FKBP-like_isomerase"/>
</dbReference>
<evidence type="ECO:0000256" key="1">
    <source>
        <dbReference type="ARBA" id="ARBA00000971"/>
    </source>
</evidence>
<proteinExistence type="inferred from homology"/>
<evidence type="ECO:0000256" key="2">
    <source>
        <dbReference type="ARBA" id="ARBA00022737"/>
    </source>
</evidence>
<evidence type="ECO:0000313" key="6">
    <source>
        <dbReference type="EMBL" id="QQL50095.1"/>
    </source>
</evidence>
<dbReference type="Gene3D" id="3.10.50.40">
    <property type="match status" value="2"/>
</dbReference>
<dbReference type="InterPro" id="IPR046357">
    <property type="entry name" value="PPIase_dom_sf"/>
</dbReference>
<keyword evidence="7" id="KW-1185">Reference proteome</keyword>
<evidence type="ECO:0000256" key="3">
    <source>
        <dbReference type="ARBA" id="ARBA00023110"/>
    </source>
</evidence>
<dbReference type="Pfam" id="PF00254">
    <property type="entry name" value="FKBP_C"/>
    <property type="match status" value="1"/>
</dbReference>
<keyword evidence="3 4" id="KW-0697">Rotamase</keyword>
<keyword evidence="2" id="KW-0677">Repeat</keyword>
<dbReference type="RefSeq" id="WP_157523127.1">
    <property type="nucleotide sequence ID" value="NZ_CP066775.1"/>
</dbReference>
<name>A0A6I4IMU0_9SPHI</name>
<gene>
    <name evidence="6" type="ORF">GO620_001180</name>
</gene>
<dbReference type="SUPFAM" id="SSF54534">
    <property type="entry name" value="FKBP-like"/>
    <property type="match status" value="2"/>
</dbReference>
<dbReference type="EC" id="5.2.1.8" evidence="5"/>
<dbReference type="KEGG" id="mgik:GO620_001180"/>
<evidence type="ECO:0000256" key="4">
    <source>
        <dbReference type="PROSITE-ProRule" id="PRU00277"/>
    </source>
</evidence>
<dbReference type="Proteomes" id="UP000429232">
    <property type="component" value="Chromosome"/>
</dbReference>
<comment type="similarity">
    <text evidence="5">Belongs to the FKBP-type PPIase family.</text>
</comment>
<dbReference type="InterPro" id="IPR001179">
    <property type="entry name" value="PPIase_FKBP_dom"/>
</dbReference>
<dbReference type="PANTHER" id="PTHR46046:SF5">
    <property type="entry name" value="PEPTIDYLPROLYL ISOMERASE"/>
    <property type="match status" value="1"/>
</dbReference>
<dbReference type="PROSITE" id="PS51257">
    <property type="entry name" value="PROKAR_LIPOPROTEIN"/>
    <property type="match status" value="1"/>
</dbReference>
<comment type="catalytic activity">
    <reaction evidence="1 4 5">
        <text>[protein]-peptidylproline (omega=180) = [protein]-peptidylproline (omega=0)</text>
        <dbReference type="Rhea" id="RHEA:16237"/>
        <dbReference type="Rhea" id="RHEA-COMP:10747"/>
        <dbReference type="Rhea" id="RHEA-COMP:10748"/>
        <dbReference type="ChEBI" id="CHEBI:83833"/>
        <dbReference type="ChEBI" id="CHEBI:83834"/>
        <dbReference type="EC" id="5.2.1.8"/>
    </reaction>
</comment>